<organism evidence="1 2">
    <name type="scientific">Leptospira wolffii</name>
    <dbReference type="NCBI Taxonomy" id="409998"/>
    <lineage>
        <taxon>Bacteria</taxon>
        <taxon>Pseudomonadati</taxon>
        <taxon>Spirochaetota</taxon>
        <taxon>Spirochaetia</taxon>
        <taxon>Leptospirales</taxon>
        <taxon>Leptospiraceae</taxon>
        <taxon>Leptospira</taxon>
    </lineage>
</organism>
<evidence type="ECO:0000313" key="2">
    <source>
        <dbReference type="Proteomes" id="UP000231912"/>
    </source>
</evidence>
<sequence>MSKDCLTQGFTRIHPVRANRIFWKFLAFCNKCDPILEKGKEYYNIRNFRIFLKLFSCSVVYEPVILP</sequence>
<name>A0A2M9ZH67_9LEPT</name>
<dbReference type="EMBL" id="NPDT01000001">
    <property type="protein sequence ID" value="PJZ67677.1"/>
    <property type="molecule type" value="Genomic_DNA"/>
</dbReference>
<gene>
    <name evidence="1" type="ORF">CH371_06655</name>
</gene>
<evidence type="ECO:0000313" key="1">
    <source>
        <dbReference type="EMBL" id="PJZ67677.1"/>
    </source>
</evidence>
<dbReference type="AlphaFoldDB" id="A0A2M9ZH67"/>
<comment type="caution">
    <text evidence="1">The sequence shown here is derived from an EMBL/GenBank/DDBJ whole genome shotgun (WGS) entry which is preliminary data.</text>
</comment>
<protein>
    <submittedName>
        <fullName evidence="1">Uncharacterized protein</fullName>
    </submittedName>
</protein>
<accession>A0A2M9ZH67</accession>
<reference evidence="1 2" key="1">
    <citation type="submission" date="2017-07" db="EMBL/GenBank/DDBJ databases">
        <title>Leptospira spp. isolated from tropical soils.</title>
        <authorList>
            <person name="Thibeaux R."/>
            <person name="Iraola G."/>
            <person name="Ferres I."/>
            <person name="Bierque E."/>
            <person name="Girault D."/>
            <person name="Soupe-Gilbert M.-E."/>
            <person name="Picardeau M."/>
            <person name="Goarant C."/>
        </authorList>
    </citation>
    <scope>NUCLEOTIDE SEQUENCE [LARGE SCALE GENOMIC DNA]</scope>
    <source>
        <strain evidence="1 2">FH2-C-A2</strain>
    </source>
</reference>
<proteinExistence type="predicted"/>
<dbReference type="Proteomes" id="UP000231912">
    <property type="component" value="Unassembled WGS sequence"/>
</dbReference>